<evidence type="ECO:0008006" key="4">
    <source>
        <dbReference type="Google" id="ProtNLM"/>
    </source>
</evidence>
<gene>
    <name evidence="2" type="ORF">FTUN_7780</name>
</gene>
<keyword evidence="3" id="KW-1185">Reference proteome</keyword>
<reference evidence="3" key="1">
    <citation type="submission" date="2020-05" db="EMBL/GenBank/DDBJ databases">
        <title>Frigoriglobus tundricola gen. nov., sp. nov., a psychrotolerant cellulolytic planctomycete of the family Gemmataceae with two divergent copies of 16S rRNA gene.</title>
        <authorList>
            <person name="Kulichevskaya I.S."/>
            <person name="Ivanova A.A."/>
            <person name="Naumoff D.G."/>
            <person name="Beletsky A.V."/>
            <person name="Rijpstra W.I.C."/>
            <person name="Sinninghe Damste J.S."/>
            <person name="Mardanov A.V."/>
            <person name="Ravin N.V."/>
            <person name="Dedysh S.N."/>
        </authorList>
    </citation>
    <scope>NUCLEOTIDE SEQUENCE [LARGE SCALE GENOMIC DNA]</scope>
    <source>
        <strain evidence="3">PL17</strain>
    </source>
</reference>
<proteinExistence type="predicted"/>
<dbReference type="Proteomes" id="UP000503447">
    <property type="component" value="Chromosome"/>
</dbReference>
<dbReference type="RefSeq" id="WP_171474972.1">
    <property type="nucleotide sequence ID" value="NZ_CP053452.2"/>
</dbReference>
<evidence type="ECO:0000313" key="3">
    <source>
        <dbReference type="Proteomes" id="UP000503447"/>
    </source>
</evidence>
<sequence length="220" mass="22357">MKTFRGFAICAKALVAAAAIGLNGSPARADLEISLNQTASNTAQGVFVYDVSFNNSLDNGTPAERLQSGNSPTNFTTLYDIAGFKSATLNSKFDAIFSLTTPLTGQTPAGVTPVDSPLLTNVSLTYIDGGTTTAQTYSQAFTVYSFDTGVSTDGQYTSQVTKNIGGDGGTAVGSIGSVSVPVIGVPEPSGVVAALAGLPCMGLVVGFARRRRGANAPSAP</sequence>
<name>A0A6M5Z276_9BACT</name>
<evidence type="ECO:0000313" key="2">
    <source>
        <dbReference type="EMBL" id="QJX00156.1"/>
    </source>
</evidence>
<dbReference type="EMBL" id="CP053452">
    <property type="protein sequence ID" value="QJX00156.1"/>
    <property type="molecule type" value="Genomic_DNA"/>
</dbReference>
<accession>A0A6M5Z276</accession>
<dbReference type="KEGG" id="ftj:FTUN_7780"/>
<protein>
    <recommendedName>
        <fullName evidence="4">PEP-CTERM protein-sorting domain-containing protein</fullName>
    </recommendedName>
</protein>
<organism evidence="2 3">
    <name type="scientific">Frigoriglobus tundricola</name>
    <dbReference type="NCBI Taxonomy" id="2774151"/>
    <lineage>
        <taxon>Bacteria</taxon>
        <taxon>Pseudomonadati</taxon>
        <taxon>Planctomycetota</taxon>
        <taxon>Planctomycetia</taxon>
        <taxon>Gemmatales</taxon>
        <taxon>Gemmataceae</taxon>
        <taxon>Frigoriglobus</taxon>
    </lineage>
</organism>
<evidence type="ECO:0000256" key="1">
    <source>
        <dbReference type="SAM" id="SignalP"/>
    </source>
</evidence>
<dbReference type="AlphaFoldDB" id="A0A6M5Z276"/>
<feature type="chain" id="PRO_5026971576" description="PEP-CTERM protein-sorting domain-containing protein" evidence="1">
    <location>
        <begin position="30"/>
        <end position="220"/>
    </location>
</feature>
<feature type="signal peptide" evidence="1">
    <location>
        <begin position="1"/>
        <end position="29"/>
    </location>
</feature>
<keyword evidence="1" id="KW-0732">Signal</keyword>